<dbReference type="CDD" id="cd17580">
    <property type="entry name" value="REC_2_DhkD-like"/>
    <property type="match status" value="1"/>
</dbReference>
<feature type="modified residue" description="4-aspartylphosphate" evidence="2">
    <location>
        <position position="61"/>
    </location>
</feature>
<dbReference type="InterPro" id="IPR050595">
    <property type="entry name" value="Bact_response_regulator"/>
</dbReference>
<gene>
    <name evidence="4" type="ORF">SAMN05216417_11648</name>
</gene>
<accession>A0A1I7I9X5</accession>
<evidence type="ECO:0000313" key="5">
    <source>
        <dbReference type="Proteomes" id="UP000182649"/>
    </source>
</evidence>
<dbReference type="EMBL" id="FPBZ01000016">
    <property type="protein sequence ID" value="SFU69759.1"/>
    <property type="molecule type" value="Genomic_DNA"/>
</dbReference>
<dbReference type="Gene3D" id="3.40.50.2300">
    <property type="match status" value="1"/>
</dbReference>
<reference evidence="5" key="1">
    <citation type="submission" date="2016-10" db="EMBL/GenBank/DDBJ databases">
        <authorList>
            <person name="Varghese N."/>
            <person name="Submissions S."/>
        </authorList>
    </citation>
    <scope>NUCLEOTIDE SEQUENCE [LARGE SCALE GENOMIC DNA]</scope>
    <source>
        <strain evidence="5">Nl14</strain>
    </source>
</reference>
<evidence type="ECO:0000256" key="1">
    <source>
        <dbReference type="ARBA" id="ARBA00022553"/>
    </source>
</evidence>
<dbReference type="GO" id="GO:0000160">
    <property type="term" value="P:phosphorelay signal transduction system"/>
    <property type="evidence" value="ECO:0007669"/>
    <property type="project" value="InterPro"/>
</dbReference>
<dbReference type="AlphaFoldDB" id="A0A1I7I9X5"/>
<dbReference type="SUPFAM" id="SSF52172">
    <property type="entry name" value="CheY-like"/>
    <property type="match status" value="1"/>
</dbReference>
<protein>
    <submittedName>
        <fullName evidence="4">Response regulator receiver protein</fullName>
    </submittedName>
</protein>
<evidence type="ECO:0000313" key="4">
    <source>
        <dbReference type="EMBL" id="SFU69759.1"/>
    </source>
</evidence>
<sequence length="155" mass="16956">MDNINSSLFGDKVLVVDDEEDILVITRLMLELHGAEVITSLTAVEALEQVQTQRLDLIISDISMPHMNGYQFIQAVRNLPAHKGKGTPALALTAFSRSEDRERALKAGFQAHLSKPVSLQVLIETVAHITNLPTHSALWERPISSPSQVPSGSLP</sequence>
<dbReference type="PANTHER" id="PTHR44591:SF3">
    <property type="entry name" value="RESPONSE REGULATORY DOMAIN-CONTAINING PROTEIN"/>
    <property type="match status" value="1"/>
</dbReference>
<dbReference type="OrthoDB" id="9801101at2"/>
<dbReference type="InterPro" id="IPR001789">
    <property type="entry name" value="Sig_transdc_resp-reg_receiver"/>
</dbReference>
<dbReference type="Proteomes" id="UP000182649">
    <property type="component" value="Unassembled WGS sequence"/>
</dbReference>
<proteinExistence type="predicted"/>
<dbReference type="SMART" id="SM00448">
    <property type="entry name" value="REC"/>
    <property type="match status" value="1"/>
</dbReference>
<dbReference type="Pfam" id="PF00072">
    <property type="entry name" value="Response_reg"/>
    <property type="match status" value="1"/>
</dbReference>
<evidence type="ECO:0000256" key="2">
    <source>
        <dbReference type="PROSITE-ProRule" id="PRU00169"/>
    </source>
</evidence>
<keyword evidence="1 2" id="KW-0597">Phosphoprotein</keyword>
<dbReference type="PROSITE" id="PS50110">
    <property type="entry name" value="RESPONSE_REGULATORY"/>
    <property type="match status" value="1"/>
</dbReference>
<dbReference type="InterPro" id="IPR011006">
    <property type="entry name" value="CheY-like_superfamily"/>
</dbReference>
<feature type="domain" description="Response regulatory" evidence="3">
    <location>
        <begin position="12"/>
        <end position="130"/>
    </location>
</feature>
<organism evidence="4 5">
    <name type="scientific">Nitrosospira multiformis</name>
    <dbReference type="NCBI Taxonomy" id="1231"/>
    <lineage>
        <taxon>Bacteria</taxon>
        <taxon>Pseudomonadati</taxon>
        <taxon>Pseudomonadota</taxon>
        <taxon>Betaproteobacteria</taxon>
        <taxon>Nitrosomonadales</taxon>
        <taxon>Nitrosomonadaceae</taxon>
        <taxon>Nitrosospira</taxon>
    </lineage>
</organism>
<evidence type="ECO:0000259" key="3">
    <source>
        <dbReference type="PROSITE" id="PS50110"/>
    </source>
</evidence>
<dbReference type="PANTHER" id="PTHR44591">
    <property type="entry name" value="STRESS RESPONSE REGULATOR PROTEIN 1"/>
    <property type="match status" value="1"/>
</dbReference>
<name>A0A1I7I9X5_9PROT</name>